<reference evidence="2" key="1">
    <citation type="journal article" date="2008" name="Genome Res.">
        <title>The genome of Pelotomaculum thermopropionicum reveals niche-associated evolution in anaerobic microbiota.</title>
        <authorList>
            <person name="Kosaka T."/>
            <person name="Kato S."/>
            <person name="Shimoyama T."/>
            <person name="Ishii S."/>
            <person name="Abe T."/>
            <person name="Watanabe K."/>
        </authorList>
    </citation>
    <scope>NUCLEOTIDE SEQUENCE [LARGE SCALE GENOMIC DNA]</scope>
    <source>
        <strain evidence="2">DSM 13744 / JCM 10971 / SI</strain>
    </source>
</reference>
<keyword evidence="2" id="KW-1185">Reference proteome</keyword>
<dbReference type="HOGENOM" id="CLU_2344177_0_0_9"/>
<sequence>MANKHRGQVEIKLGENTYRLRYTLNSLAELEDRLGVPLTELSNISMGMKTVRTLLWAGLVHEGLTEDEVGELVDFGNFEYVQDCIAKVFEAGTRKNS</sequence>
<dbReference type="Pfam" id="PF11836">
    <property type="entry name" value="Phage_TAC_11"/>
    <property type="match status" value="1"/>
</dbReference>
<dbReference type="EMBL" id="AP009389">
    <property type="protein sequence ID" value="BAF60361.1"/>
    <property type="molecule type" value="Genomic_DNA"/>
</dbReference>
<dbReference type="STRING" id="370438.PTH_2180"/>
<dbReference type="KEGG" id="pth:PTH_2180"/>
<accession>A5D055</accession>
<dbReference type="Proteomes" id="UP000006556">
    <property type="component" value="Chromosome"/>
</dbReference>
<proteinExistence type="predicted"/>
<dbReference type="AlphaFoldDB" id="A5D055"/>
<protein>
    <submittedName>
        <fullName evidence="1">Uncharacterized protein</fullName>
    </submittedName>
</protein>
<evidence type="ECO:0000313" key="2">
    <source>
        <dbReference type="Proteomes" id="UP000006556"/>
    </source>
</evidence>
<name>A5D055_PELTS</name>
<dbReference type="InterPro" id="IPR021791">
    <property type="entry name" value="Phage_TAC_11"/>
</dbReference>
<gene>
    <name evidence="1" type="ordered locus">PTH_2180</name>
</gene>
<evidence type="ECO:0000313" key="1">
    <source>
        <dbReference type="EMBL" id="BAF60361.1"/>
    </source>
</evidence>
<organism evidence="1 2">
    <name type="scientific">Pelotomaculum thermopropionicum (strain DSM 13744 / JCM 10971 / SI)</name>
    <dbReference type="NCBI Taxonomy" id="370438"/>
    <lineage>
        <taxon>Bacteria</taxon>
        <taxon>Bacillati</taxon>
        <taxon>Bacillota</taxon>
        <taxon>Clostridia</taxon>
        <taxon>Eubacteriales</taxon>
        <taxon>Desulfotomaculaceae</taxon>
        <taxon>Pelotomaculum</taxon>
    </lineage>
</organism>